<sequence>MFALEQWLDRCQSFFFEKIMREFCARSCGFCTPGVVQSLKTVQLPQPDLGLAPPLSRLQYHRPLYQGFG</sequence>
<dbReference type="PROSITE" id="PS51670">
    <property type="entry name" value="SHKT"/>
    <property type="match status" value="1"/>
</dbReference>
<dbReference type="AlphaFoldDB" id="A0A158QAY5"/>
<dbReference type="InterPro" id="IPR003582">
    <property type="entry name" value="ShKT_dom"/>
</dbReference>
<evidence type="ECO:0000313" key="4">
    <source>
        <dbReference type="Proteomes" id="UP000274131"/>
    </source>
</evidence>
<protein>
    <submittedName>
        <fullName evidence="5">ShKT domain-containing protein</fullName>
    </submittedName>
</protein>
<evidence type="ECO:0000313" key="3">
    <source>
        <dbReference type="EMBL" id="VDD92228.1"/>
    </source>
</evidence>
<dbReference type="Proteomes" id="UP000274131">
    <property type="component" value="Unassembled WGS sequence"/>
</dbReference>
<dbReference type="EMBL" id="UXUI01008724">
    <property type="protein sequence ID" value="VDD92228.1"/>
    <property type="molecule type" value="Genomic_DNA"/>
</dbReference>
<proteinExistence type="predicted"/>
<comment type="caution">
    <text evidence="1">Lacks conserved residue(s) required for the propagation of feature annotation.</text>
</comment>
<gene>
    <name evidence="3" type="ORF">EVEC_LOCUS6979</name>
</gene>
<dbReference type="WBParaSite" id="EVEC_0000745801-mRNA-1">
    <property type="protein sequence ID" value="EVEC_0000745801-mRNA-1"/>
    <property type="gene ID" value="EVEC_0000745801"/>
</dbReference>
<dbReference type="STRING" id="51028.A0A158QAY5"/>
<reference evidence="3 4" key="2">
    <citation type="submission" date="2018-10" db="EMBL/GenBank/DDBJ databases">
        <authorList>
            <consortium name="Pathogen Informatics"/>
        </authorList>
    </citation>
    <scope>NUCLEOTIDE SEQUENCE [LARGE SCALE GENOMIC DNA]</scope>
</reference>
<dbReference type="SUPFAM" id="SSF47741">
    <property type="entry name" value="CO dehydrogenase ISP C-domain like"/>
    <property type="match status" value="1"/>
</dbReference>
<accession>A0A158QAY5</accession>
<evidence type="ECO:0000256" key="1">
    <source>
        <dbReference type="PROSITE-ProRule" id="PRU01005"/>
    </source>
</evidence>
<evidence type="ECO:0000259" key="2">
    <source>
        <dbReference type="PROSITE" id="PS51670"/>
    </source>
</evidence>
<evidence type="ECO:0000313" key="5">
    <source>
        <dbReference type="WBParaSite" id="EVEC_0000745801-mRNA-1"/>
    </source>
</evidence>
<name>A0A158QAY5_ENTVE</name>
<organism evidence="5">
    <name type="scientific">Enterobius vermicularis</name>
    <name type="common">Human pinworm</name>
    <dbReference type="NCBI Taxonomy" id="51028"/>
    <lineage>
        <taxon>Eukaryota</taxon>
        <taxon>Metazoa</taxon>
        <taxon>Ecdysozoa</taxon>
        <taxon>Nematoda</taxon>
        <taxon>Chromadorea</taxon>
        <taxon>Rhabditida</taxon>
        <taxon>Spirurina</taxon>
        <taxon>Oxyuridomorpha</taxon>
        <taxon>Oxyuroidea</taxon>
        <taxon>Oxyuridae</taxon>
        <taxon>Enterobius</taxon>
    </lineage>
</organism>
<reference evidence="5" key="1">
    <citation type="submission" date="2016-04" db="UniProtKB">
        <authorList>
            <consortium name="WormBaseParasite"/>
        </authorList>
    </citation>
    <scope>IDENTIFICATION</scope>
</reference>
<dbReference type="OrthoDB" id="6665824at2759"/>
<keyword evidence="4" id="KW-1185">Reference proteome</keyword>
<dbReference type="InterPro" id="IPR036884">
    <property type="entry name" value="2Fe-2S-bd_dom_sf"/>
</dbReference>
<feature type="domain" description="ShKT" evidence="2">
    <location>
        <begin position="1"/>
        <end position="31"/>
    </location>
</feature>
<dbReference type="Pfam" id="PF01549">
    <property type="entry name" value="ShK"/>
    <property type="match status" value="1"/>
</dbReference>